<feature type="transmembrane region" description="Helical" evidence="12">
    <location>
        <begin position="324"/>
        <end position="344"/>
    </location>
</feature>
<dbReference type="InterPro" id="IPR002528">
    <property type="entry name" value="MATE_fam"/>
</dbReference>
<feature type="transmembrane region" description="Helical" evidence="12">
    <location>
        <begin position="396"/>
        <end position="416"/>
    </location>
</feature>
<dbReference type="RefSeq" id="WP_021281202.1">
    <property type="nucleotide sequence ID" value="NZ_JAGGLL010000006.1"/>
</dbReference>
<keyword evidence="5" id="KW-0050">Antiport</keyword>
<keyword evidence="7 12" id="KW-0812">Transmembrane</keyword>
<evidence type="ECO:0000256" key="3">
    <source>
        <dbReference type="ARBA" id="ARBA00020268"/>
    </source>
</evidence>
<proteinExistence type="predicted"/>
<feature type="transmembrane region" description="Helical" evidence="12">
    <location>
        <begin position="61"/>
        <end position="84"/>
    </location>
</feature>
<gene>
    <name evidence="13" type="ORF">J2Z44_001076</name>
</gene>
<evidence type="ECO:0000256" key="6">
    <source>
        <dbReference type="ARBA" id="ARBA00022475"/>
    </source>
</evidence>
<comment type="caution">
    <text evidence="13">The sequence shown here is derived from an EMBL/GenBank/DDBJ whole genome shotgun (WGS) entry which is preliminary data.</text>
</comment>
<reference evidence="13 14" key="1">
    <citation type="submission" date="2021-03" db="EMBL/GenBank/DDBJ databases">
        <title>Genomic Encyclopedia of Type Strains, Phase IV (KMG-IV): sequencing the most valuable type-strain genomes for metagenomic binning, comparative biology and taxonomic classification.</title>
        <authorList>
            <person name="Goeker M."/>
        </authorList>
    </citation>
    <scope>NUCLEOTIDE SEQUENCE [LARGE SCALE GENOMIC DNA]</scope>
    <source>
        <strain evidence="13 14">DSM 28650</strain>
    </source>
</reference>
<feature type="transmembrane region" description="Helical" evidence="12">
    <location>
        <begin position="290"/>
        <end position="312"/>
    </location>
</feature>
<comment type="function">
    <text evidence="1">Multidrug efflux pump.</text>
</comment>
<dbReference type="PANTHER" id="PTHR43298:SF4">
    <property type="entry name" value="DRUG_SODIUM ANTIPORTER"/>
    <property type="match status" value="1"/>
</dbReference>
<evidence type="ECO:0000256" key="8">
    <source>
        <dbReference type="ARBA" id="ARBA00022989"/>
    </source>
</evidence>
<evidence type="ECO:0000256" key="9">
    <source>
        <dbReference type="ARBA" id="ARBA00023065"/>
    </source>
</evidence>
<keyword evidence="8 12" id="KW-1133">Transmembrane helix</keyword>
<dbReference type="InterPro" id="IPR048279">
    <property type="entry name" value="MdtK-like"/>
</dbReference>
<keyword evidence="9" id="KW-0406">Ion transport</keyword>
<keyword evidence="4" id="KW-0813">Transport</keyword>
<feature type="transmembrane region" description="Helical" evidence="12">
    <location>
        <begin position="20"/>
        <end position="41"/>
    </location>
</feature>
<accession>A0ABS4K215</accession>
<evidence type="ECO:0000256" key="1">
    <source>
        <dbReference type="ARBA" id="ARBA00003408"/>
    </source>
</evidence>
<comment type="subcellular location">
    <subcellularLocation>
        <location evidence="2">Cell membrane</location>
        <topology evidence="2">Multi-pass membrane protein</topology>
    </subcellularLocation>
</comment>
<dbReference type="CDD" id="cd13137">
    <property type="entry name" value="MATE_NorM_like"/>
    <property type="match status" value="1"/>
</dbReference>
<dbReference type="EMBL" id="JAGGLL010000006">
    <property type="protein sequence ID" value="MBP2021285.1"/>
    <property type="molecule type" value="Genomic_DNA"/>
</dbReference>
<dbReference type="NCBIfam" id="TIGR00797">
    <property type="entry name" value="matE"/>
    <property type="match status" value="1"/>
</dbReference>
<evidence type="ECO:0000313" key="13">
    <source>
        <dbReference type="EMBL" id="MBP2021285.1"/>
    </source>
</evidence>
<feature type="transmembrane region" description="Helical" evidence="12">
    <location>
        <begin position="135"/>
        <end position="158"/>
    </location>
</feature>
<evidence type="ECO:0000313" key="14">
    <source>
        <dbReference type="Proteomes" id="UP001519308"/>
    </source>
</evidence>
<organism evidence="13 14">
    <name type="scientific">Clostridium punense</name>
    <dbReference type="NCBI Taxonomy" id="1054297"/>
    <lineage>
        <taxon>Bacteria</taxon>
        <taxon>Bacillati</taxon>
        <taxon>Bacillota</taxon>
        <taxon>Clostridia</taxon>
        <taxon>Eubacteriales</taxon>
        <taxon>Clostridiaceae</taxon>
        <taxon>Clostridium</taxon>
    </lineage>
</organism>
<evidence type="ECO:0000256" key="12">
    <source>
        <dbReference type="SAM" id="Phobius"/>
    </source>
</evidence>
<feature type="transmembrane region" description="Helical" evidence="12">
    <location>
        <begin position="422"/>
        <end position="443"/>
    </location>
</feature>
<protein>
    <recommendedName>
        <fullName evidence="3">Probable multidrug resistance protein NorM</fullName>
    </recommendedName>
    <alternativeName>
        <fullName evidence="11">Multidrug-efflux transporter</fullName>
    </alternativeName>
</protein>
<evidence type="ECO:0000256" key="7">
    <source>
        <dbReference type="ARBA" id="ARBA00022692"/>
    </source>
</evidence>
<feature type="transmembrane region" description="Helical" evidence="12">
    <location>
        <begin position="257"/>
        <end position="278"/>
    </location>
</feature>
<dbReference type="PANTHER" id="PTHR43298">
    <property type="entry name" value="MULTIDRUG RESISTANCE PROTEIN NORM-RELATED"/>
    <property type="match status" value="1"/>
</dbReference>
<name>A0ABS4K215_9CLOT</name>
<dbReference type="Pfam" id="PF01554">
    <property type="entry name" value="MatE"/>
    <property type="match status" value="2"/>
</dbReference>
<dbReference type="InterPro" id="IPR050222">
    <property type="entry name" value="MATE_MdtK"/>
</dbReference>
<evidence type="ECO:0000256" key="5">
    <source>
        <dbReference type="ARBA" id="ARBA00022449"/>
    </source>
</evidence>
<keyword evidence="14" id="KW-1185">Reference proteome</keyword>
<keyword evidence="10 12" id="KW-0472">Membrane</keyword>
<evidence type="ECO:0000256" key="4">
    <source>
        <dbReference type="ARBA" id="ARBA00022448"/>
    </source>
</evidence>
<sequence length="459" mass="50075">MEETKEMSQREVRKKIYSMILPITFESVLQMTAGFVAAGFIGRLDAVAISALGISNRITNIIWALFKGISTGGSVFVAQSYGAGDHKRIKHVTMQTLLSCLILVIVLAVILFLNGDFFLAAIYKNSSEVLRENAFSYIKIVAFGLPFQVIMLVVAGVLQGMGNAKTPMKIAFIMNGTNVVVSPIFIFGLLGMPALGLRGAAVGLVVAQFVGAMVGLYVLFNKDGVLAGSKSKEHFALDKHQIKEVYKVGMPSALESIFWQISAIILTTLILNYGDIAMASYQQGLQAESISFMPAVGFAVAATAFTGQTIGAKNKKLGKRYMKEILIGSTILTSFSSIILLFLPQFVMGLLTDKQQIIELGAKYLILMGLVQIPQNISACLNGALRGAGFTKVPMYSAGIGIWLVRIPLAFYFTYVLKLSVIAIWSAMCIDLVVRFMISIVFYKWKNIYKEEELEVPAV</sequence>
<evidence type="ECO:0000256" key="2">
    <source>
        <dbReference type="ARBA" id="ARBA00004651"/>
    </source>
</evidence>
<keyword evidence="6" id="KW-1003">Cell membrane</keyword>
<dbReference type="Proteomes" id="UP001519308">
    <property type="component" value="Unassembled WGS sequence"/>
</dbReference>
<dbReference type="PIRSF" id="PIRSF006603">
    <property type="entry name" value="DinF"/>
    <property type="match status" value="1"/>
</dbReference>
<feature type="transmembrane region" description="Helical" evidence="12">
    <location>
        <begin position="170"/>
        <end position="194"/>
    </location>
</feature>
<evidence type="ECO:0000256" key="10">
    <source>
        <dbReference type="ARBA" id="ARBA00023136"/>
    </source>
</evidence>
<evidence type="ECO:0000256" key="11">
    <source>
        <dbReference type="ARBA" id="ARBA00031636"/>
    </source>
</evidence>
<feature type="transmembrane region" description="Helical" evidence="12">
    <location>
        <begin position="96"/>
        <end position="123"/>
    </location>
</feature>
<feature type="transmembrane region" description="Helical" evidence="12">
    <location>
        <begin position="200"/>
        <end position="220"/>
    </location>
</feature>